<dbReference type="InterPro" id="IPR051943">
    <property type="entry name" value="TRAFAC_Dynamin-like_GTPase"/>
</dbReference>
<dbReference type="AlphaFoldDB" id="A0A3R8LPY5"/>
<dbReference type="PANTHER" id="PTHR43681">
    <property type="entry name" value="TRANSMEMBRANE GTPASE FZO"/>
    <property type="match status" value="1"/>
</dbReference>
<evidence type="ECO:0000313" key="4">
    <source>
        <dbReference type="EMBL" id="RRN44121.1"/>
    </source>
</evidence>
<dbReference type="PANTHER" id="PTHR43681:SF1">
    <property type="entry name" value="SARCALUMENIN"/>
    <property type="match status" value="1"/>
</dbReference>
<accession>A0A3R8LPY5</accession>
<dbReference type="Proteomes" id="UP000270261">
    <property type="component" value="Unassembled WGS sequence"/>
</dbReference>
<dbReference type="Pfam" id="PF00350">
    <property type="entry name" value="Dynamin_N"/>
    <property type="match status" value="1"/>
</dbReference>
<sequence length="766" mass="85088">MAKKGISEQIEAYGRWRADLESAIERYRDWLAQSDAADASLNLKLTQIIERLHDTLLKVAFVAEFSRGKSELINAIFFAQYGQRVVPSSAGRTTMCPTELQYDPRLPVGVRLLPIDTRLLPVPLADLRNQDDHWRFIPVDMTDVTSLRQAFDAVRETLLVPTEQARELGLYDDAQPVGRTVTPGQVEIPAWRHAIVNIPHPLLELGLVIIDTPGLNAIGTEPELTLNLIPNAHAVLFVLAADAGVTRSDIEVWQSNISKSHRSGRFVVLNKIDGLWDELRPQAENDLEIARQVVSVSNFLDLPTARVYPVSAQKGLVAKIHGDQALLRRSRLKELEHALSEEMIPQQQVIVSEQVRREFEEASQVTLNLLTVRRRNQVEQAFELNGLRGKNQTMIKQMSQRVRNERADFDESLRHLAALRSVFTRHSQTMFTHLSRDSLRRHVERTRQMMMASQLSSQLKDGMDALLTAVRLDFEEADRLVGEISQMMSAMYQRFSRDYGLNLGAPLRFSTRRYFTEIEQVAQSHQRQFSLMRLLTVNKAVLTQRFFDSVVVNLKKIYTVAIRELEGWLRSLMTPLESQVREHQVQLRKRMDSVQRVMDAGDSLEERLQEIETARSRIEKQLVQLKTLVEGVQATIDQRPMRPVQAVSRDGLDGAVPDGAPEVAAQDVAEPPPPREVAKASSGFAGETASPGNAAGASDETGVGNETGASDKADVGDEAGVGDKASAGDETGAGNEAGTGDRAVGGAPYTNDSVLRSNIAAAGDAA</sequence>
<name>A0A3R8LPY5_9BURK</name>
<evidence type="ECO:0000256" key="2">
    <source>
        <dbReference type="SAM" id="MobiDB-lite"/>
    </source>
</evidence>
<comment type="caution">
    <text evidence="4">The sequence shown here is derived from an EMBL/GenBank/DDBJ whole genome shotgun (WGS) entry which is preliminary data.</text>
</comment>
<dbReference type="InterPro" id="IPR045063">
    <property type="entry name" value="Dynamin_N"/>
</dbReference>
<dbReference type="OrthoDB" id="5295100at2"/>
<dbReference type="Gene3D" id="3.40.50.300">
    <property type="entry name" value="P-loop containing nucleotide triphosphate hydrolases"/>
    <property type="match status" value="1"/>
</dbReference>
<dbReference type="SUPFAM" id="SSF52540">
    <property type="entry name" value="P-loop containing nucleoside triphosphate hydrolases"/>
    <property type="match status" value="1"/>
</dbReference>
<feature type="region of interest" description="Disordered" evidence="2">
    <location>
        <begin position="664"/>
        <end position="766"/>
    </location>
</feature>
<dbReference type="InterPro" id="IPR027417">
    <property type="entry name" value="P-loop_NTPase"/>
</dbReference>
<proteinExistence type="predicted"/>
<evidence type="ECO:0000259" key="3">
    <source>
        <dbReference type="Pfam" id="PF00350"/>
    </source>
</evidence>
<dbReference type="EMBL" id="RRUE01000002">
    <property type="protein sequence ID" value="RRN44121.1"/>
    <property type="molecule type" value="Genomic_DNA"/>
</dbReference>
<reference evidence="4 5" key="1">
    <citation type="submission" date="2018-11" db="EMBL/GenBank/DDBJ databases">
        <title>Genome sequencing of Lautropia sp. KCOM 2505 (= ChDC F240).</title>
        <authorList>
            <person name="Kook J.-K."/>
            <person name="Park S.-N."/>
            <person name="Lim Y.K."/>
        </authorList>
    </citation>
    <scope>NUCLEOTIDE SEQUENCE [LARGE SCALE GENOMIC DNA]</scope>
    <source>
        <strain evidence="4 5">KCOM 2505</strain>
    </source>
</reference>
<keyword evidence="5" id="KW-1185">Reference proteome</keyword>
<protein>
    <submittedName>
        <fullName evidence="4">GTPase</fullName>
    </submittedName>
</protein>
<feature type="domain" description="Dynamin N-terminal" evidence="3">
    <location>
        <begin position="59"/>
        <end position="271"/>
    </location>
</feature>
<dbReference type="RefSeq" id="WP_125096315.1">
    <property type="nucleotide sequence ID" value="NZ_RRUE01000002.1"/>
</dbReference>
<keyword evidence="1" id="KW-0175">Coiled coil</keyword>
<organism evidence="4 5">
    <name type="scientific">Lautropia dentalis</name>
    <dbReference type="NCBI Taxonomy" id="2490857"/>
    <lineage>
        <taxon>Bacteria</taxon>
        <taxon>Pseudomonadati</taxon>
        <taxon>Pseudomonadota</taxon>
        <taxon>Betaproteobacteria</taxon>
        <taxon>Burkholderiales</taxon>
        <taxon>Burkholderiaceae</taxon>
        <taxon>Lautropia</taxon>
    </lineage>
</organism>
<feature type="coiled-coil region" evidence="1">
    <location>
        <begin position="594"/>
        <end position="628"/>
    </location>
</feature>
<evidence type="ECO:0000256" key="1">
    <source>
        <dbReference type="SAM" id="Coils"/>
    </source>
</evidence>
<gene>
    <name evidence="4" type="ORF">EHV23_12170</name>
</gene>
<evidence type="ECO:0000313" key="5">
    <source>
        <dbReference type="Proteomes" id="UP000270261"/>
    </source>
</evidence>